<dbReference type="GO" id="GO:0009090">
    <property type="term" value="P:homoserine biosynthetic process"/>
    <property type="evidence" value="ECO:0007669"/>
    <property type="project" value="TreeGrafter"/>
</dbReference>
<dbReference type="InterPro" id="IPR054352">
    <property type="entry name" value="ACT_Aspartokinase"/>
</dbReference>
<feature type="domain" description="ACT" evidence="7">
    <location>
        <begin position="24"/>
        <end position="107"/>
    </location>
</feature>
<evidence type="ECO:0000256" key="6">
    <source>
        <dbReference type="ARBA" id="ARBA00022840"/>
    </source>
</evidence>
<keyword evidence="5" id="KW-0418">Kinase</keyword>
<dbReference type="InterPro" id="IPR002912">
    <property type="entry name" value="ACT_dom"/>
</dbReference>
<name>X1SRD7_9ZZZZ</name>
<protein>
    <recommendedName>
        <fullName evidence="2">aspartate kinase</fullName>
        <ecNumber evidence="2">2.7.2.4</ecNumber>
    </recommendedName>
</protein>
<dbReference type="EC" id="2.7.2.4" evidence="2"/>
<dbReference type="CDD" id="cd04923">
    <property type="entry name" value="ACT_AK-LysC-DapG-like_2"/>
    <property type="match status" value="1"/>
</dbReference>
<keyword evidence="4" id="KW-0547">Nucleotide-binding</keyword>
<gene>
    <name evidence="8" type="ORF">S12H4_40757</name>
</gene>
<dbReference type="SUPFAM" id="SSF55021">
    <property type="entry name" value="ACT-like"/>
    <property type="match status" value="2"/>
</dbReference>
<dbReference type="GO" id="GO:0009089">
    <property type="term" value="P:lysine biosynthetic process via diaminopimelate"/>
    <property type="evidence" value="ECO:0007669"/>
    <property type="project" value="TreeGrafter"/>
</dbReference>
<dbReference type="AlphaFoldDB" id="X1SRD7"/>
<proteinExistence type="inferred from homology"/>
<dbReference type="GO" id="GO:0005524">
    <property type="term" value="F:ATP binding"/>
    <property type="evidence" value="ECO:0007669"/>
    <property type="project" value="UniProtKB-KW"/>
</dbReference>
<keyword evidence="3" id="KW-0808">Transferase</keyword>
<reference evidence="8" key="1">
    <citation type="journal article" date="2014" name="Front. Microbiol.">
        <title>High frequency of phylogenetically diverse reductive dehalogenase-homologous genes in deep subseafloor sedimentary metagenomes.</title>
        <authorList>
            <person name="Kawai M."/>
            <person name="Futagami T."/>
            <person name="Toyoda A."/>
            <person name="Takaki Y."/>
            <person name="Nishi S."/>
            <person name="Hori S."/>
            <person name="Arai W."/>
            <person name="Tsubouchi T."/>
            <person name="Morono Y."/>
            <person name="Uchiyama I."/>
            <person name="Ito T."/>
            <person name="Fujiyama A."/>
            <person name="Inagaki F."/>
            <person name="Takami H."/>
        </authorList>
    </citation>
    <scope>NUCLEOTIDE SEQUENCE</scope>
    <source>
        <strain evidence="8">Expedition CK06-06</strain>
    </source>
</reference>
<organism evidence="8">
    <name type="scientific">marine sediment metagenome</name>
    <dbReference type="NCBI Taxonomy" id="412755"/>
    <lineage>
        <taxon>unclassified sequences</taxon>
        <taxon>metagenomes</taxon>
        <taxon>ecological metagenomes</taxon>
    </lineage>
</organism>
<evidence type="ECO:0000259" key="7">
    <source>
        <dbReference type="PROSITE" id="PS51671"/>
    </source>
</evidence>
<evidence type="ECO:0000256" key="1">
    <source>
        <dbReference type="ARBA" id="ARBA00010122"/>
    </source>
</evidence>
<dbReference type="EMBL" id="BARW01024766">
    <property type="protein sequence ID" value="GAI95642.1"/>
    <property type="molecule type" value="Genomic_DNA"/>
</dbReference>
<dbReference type="PANTHER" id="PTHR21499:SF3">
    <property type="entry name" value="ASPARTOKINASE"/>
    <property type="match status" value="1"/>
</dbReference>
<accession>X1SRD7</accession>
<dbReference type="Pfam" id="PF22468">
    <property type="entry name" value="ACT_9"/>
    <property type="match status" value="2"/>
</dbReference>
<comment type="caution">
    <text evidence="8">The sequence shown here is derived from an EMBL/GenBank/DDBJ whole genome shotgun (WGS) entry which is preliminary data.</text>
</comment>
<dbReference type="FunFam" id="3.30.2130.10:FF:000002">
    <property type="entry name" value="Aspartokinase"/>
    <property type="match status" value="1"/>
</dbReference>
<sequence length="170" mass="19067">MINNDYMERFVVSGITLDEKEAKVTIKKVPDEPGTAGFIFTQLAEASINVDMIIQSSTKQGRNDISFTIKEESLEDTKRAMEKIGEKLEIEEIIYDSDMAKVSLIGAGMQSHPGVAARMFACIGERKINIDMISTSEIKISCVVRKNEGKKAVRAIHQEFKLDKEEDFET</sequence>
<dbReference type="PROSITE" id="PS51671">
    <property type="entry name" value="ACT"/>
    <property type="match status" value="1"/>
</dbReference>
<dbReference type="PANTHER" id="PTHR21499">
    <property type="entry name" value="ASPARTATE KINASE"/>
    <property type="match status" value="1"/>
</dbReference>
<dbReference type="GO" id="GO:0004072">
    <property type="term" value="F:aspartate kinase activity"/>
    <property type="evidence" value="ECO:0007669"/>
    <property type="project" value="UniProtKB-EC"/>
</dbReference>
<keyword evidence="6" id="KW-0067">ATP-binding</keyword>
<dbReference type="InterPro" id="IPR045865">
    <property type="entry name" value="ACT-like_dom_sf"/>
</dbReference>
<evidence type="ECO:0000256" key="3">
    <source>
        <dbReference type="ARBA" id="ARBA00022679"/>
    </source>
</evidence>
<dbReference type="GO" id="GO:0005829">
    <property type="term" value="C:cytosol"/>
    <property type="evidence" value="ECO:0007669"/>
    <property type="project" value="TreeGrafter"/>
</dbReference>
<evidence type="ECO:0000256" key="5">
    <source>
        <dbReference type="ARBA" id="ARBA00022777"/>
    </source>
</evidence>
<comment type="similarity">
    <text evidence="1">Belongs to the aspartokinase family.</text>
</comment>
<dbReference type="Gene3D" id="3.30.2130.10">
    <property type="entry name" value="VC0802-like"/>
    <property type="match status" value="1"/>
</dbReference>
<dbReference type="CDD" id="cd04913">
    <property type="entry name" value="ACT_AKii-LysC-BS-like_1"/>
    <property type="match status" value="1"/>
</dbReference>
<evidence type="ECO:0000313" key="8">
    <source>
        <dbReference type="EMBL" id="GAI95642.1"/>
    </source>
</evidence>
<evidence type="ECO:0000256" key="2">
    <source>
        <dbReference type="ARBA" id="ARBA00013059"/>
    </source>
</evidence>
<evidence type="ECO:0000256" key="4">
    <source>
        <dbReference type="ARBA" id="ARBA00022741"/>
    </source>
</evidence>